<proteinExistence type="predicted"/>
<sequence>MKQKVRKDDSDKKKYMLKTGGGPPMNEPSNNDNDPLDLVRSIVPGINLELDNPWDSVAVHVAQQGKHEVVHHIDHDYQKSEPIPCGSKSMRSLEPAQREEKVVNMENSDEGEHDEASISQLDKKKKKPMKRQLVIENEAQMRIKKIKKEIENNEKIYELRKQLATEEIELCQIKKESALLEKEYWKRMLEKI</sequence>
<dbReference type="EMBL" id="CAACVG010001514">
    <property type="protein sequence ID" value="VEN35380.1"/>
    <property type="molecule type" value="Genomic_DNA"/>
</dbReference>
<feature type="region of interest" description="Disordered" evidence="2">
    <location>
        <begin position="78"/>
        <end position="130"/>
    </location>
</feature>
<keyword evidence="1" id="KW-0175">Coiled coil</keyword>
<dbReference type="OrthoDB" id="7552093at2759"/>
<feature type="coiled-coil region" evidence="1">
    <location>
        <begin position="136"/>
        <end position="167"/>
    </location>
</feature>
<name>A0A653BIF9_CALMS</name>
<protein>
    <recommendedName>
        <fullName evidence="5">No apical meristem-associated C-terminal domain-containing protein</fullName>
    </recommendedName>
</protein>
<evidence type="ECO:0000313" key="4">
    <source>
        <dbReference type="Proteomes" id="UP000410492"/>
    </source>
</evidence>
<evidence type="ECO:0000313" key="3">
    <source>
        <dbReference type="EMBL" id="VEN35380.1"/>
    </source>
</evidence>
<accession>A0A653BIF9</accession>
<organism evidence="3 4">
    <name type="scientific">Callosobruchus maculatus</name>
    <name type="common">Southern cowpea weevil</name>
    <name type="synonym">Pulse bruchid</name>
    <dbReference type="NCBI Taxonomy" id="64391"/>
    <lineage>
        <taxon>Eukaryota</taxon>
        <taxon>Metazoa</taxon>
        <taxon>Ecdysozoa</taxon>
        <taxon>Arthropoda</taxon>
        <taxon>Hexapoda</taxon>
        <taxon>Insecta</taxon>
        <taxon>Pterygota</taxon>
        <taxon>Neoptera</taxon>
        <taxon>Endopterygota</taxon>
        <taxon>Coleoptera</taxon>
        <taxon>Polyphaga</taxon>
        <taxon>Cucujiformia</taxon>
        <taxon>Chrysomeloidea</taxon>
        <taxon>Chrysomelidae</taxon>
        <taxon>Bruchinae</taxon>
        <taxon>Bruchini</taxon>
        <taxon>Callosobruchus</taxon>
    </lineage>
</organism>
<keyword evidence="4" id="KW-1185">Reference proteome</keyword>
<evidence type="ECO:0000256" key="2">
    <source>
        <dbReference type="SAM" id="MobiDB-lite"/>
    </source>
</evidence>
<feature type="compositionally biased region" description="Basic and acidic residues" evidence="2">
    <location>
        <begin position="1"/>
        <end position="14"/>
    </location>
</feature>
<evidence type="ECO:0008006" key="5">
    <source>
        <dbReference type="Google" id="ProtNLM"/>
    </source>
</evidence>
<evidence type="ECO:0000256" key="1">
    <source>
        <dbReference type="SAM" id="Coils"/>
    </source>
</evidence>
<gene>
    <name evidence="3" type="ORF">CALMAC_LOCUS1299</name>
</gene>
<reference evidence="3 4" key="1">
    <citation type="submission" date="2019-01" db="EMBL/GenBank/DDBJ databases">
        <authorList>
            <person name="Sayadi A."/>
        </authorList>
    </citation>
    <scope>NUCLEOTIDE SEQUENCE [LARGE SCALE GENOMIC DNA]</scope>
</reference>
<dbReference type="AlphaFoldDB" id="A0A653BIF9"/>
<dbReference type="Proteomes" id="UP000410492">
    <property type="component" value="Unassembled WGS sequence"/>
</dbReference>
<feature type="region of interest" description="Disordered" evidence="2">
    <location>
        <begin position="1"/>
        <end position="38"/>
    </location>
</feature>